<keyword evidence="9" id="KW-1185">Reference proteome</keyword>
<sequence length="748" mass="84987">MTNSNKFTNELTLEIIRQLPKAELHCHLDGFVRPQTVIELAAEQGLKLPTTDIKELSEMMTVPLDCPNLVQYLKCFDIVLPVMQQPYAITRIFYEACEDAVKDGIKYIELRFAPALHTQNGHSYSQIIEAAIDGVNMAQKKLPITPRIICCAMRQMSPDVNKEIAEICWRFRHQSVVGFDLAGPEDGFPPDKHAEAFRIIREKSLSVTIHAGEAKGAKSIKLALHCNAHRIGHGTRIFEDEKVLQEVIDRRVPLECCVTSNIQTKAVKTLAEHPIQKLFNLGVITVPCTDNPTVSGVTLSGEYFTLYKQFGFKINDILRMMDYGFSSAFVSESVRKRMRIDAFVQSMKVLIENHIDVSSVFQNENYFYKIGLTVPPIFEPPVRQPPLTLALIQQLPKCDLDCRLIGSVPVPLLFKFYTELPPEKRKKLPQFSSPNELETFLHSEDNTENGSVAKRIGIKLLQTEANLRTALHGIFEEAYADNIIYMEVTISPIYHTRRGLTEDQVCEIAIDEAQKFDGKTEIRYVINANIATLTPLEVDQLAKLAVKYRCSDKYKKGVVGFATTSQEITEDTMRFYQQTFSYLREQFMPVTMFTGEGCINSVPCSLVRGGARRISGGFRLTEREAILNDVTSHNVSVLCRPSERFNKASGWKKSPVRFFFDLGVRVAYCSIHHALSGETRSQQLLHIAETSGLDAVSMLQIIDNTFVSMFLHYDQAQKFRAYFWEKAQTIMKDCGFERCFNYSYFIQK</sequence>
<evidence type="ECO:0000259" key="7">
    <source>
        <dbReference type="Pfam" id="PF00962"/>
    </source>
</evidence>
<dbReference type="SUPFAM" id="SSF51556">
    <property type="entry name" value="Metallo-dependent hydrolases"/>
    <property type="match status" value="2"/>
</dbReference>
<feature type="domain" description="Adenosine deaminase" evidence="7">
    <location>
        <begin position="20"/>
        <end position="338"/>
    </location>
</feature>
<evidence type="ECO:0000313" key="8">
    <source>
        <dbReference type="EMBL" id="KAK8890628.1"/>
    </source>
</evidence>
<dbReference type="Pfam" id="PF00962">
    <property type="entry name" value="A_deaminase"/>
    <property type="match status" value="2"/>
</dbReference>
<dbReference type="PANTHER" id="PTHR11409">
    <property type="entry name" value="ADENOSINE DEAMINASE"/>
    <property type="match status" value="1"/>
</dbReference>
<keyword evidence="5" id="KW-0378">Hydrolase</keyword>
<name>A0ABR2KIJ5_9EUKA</name>
<gene>
    <name evidence="8" type="ORF">M9Y10_035409</name>
</gene>
<evidence type="ECO:0000256" key="3">
    <source>
        <dbReference type="ARBA" id="ARBA00012784"/>
    </source>
</evidence>
<reference evidence="8 9" key="1">
    <citation type="submission" date="2024-04" db="EMBL/GenBank/DDBJ databases">
        <title>Tritrichomonas musculus Genome.</title>
        <authorList>
            <person name="Alves-Ferreira E."/>
            <person name="Grigg M."/>
            <person name="Lorenzi H."/>
            <person name="Galac M."/>
        </authorList>
    </citation>
    <scope>NUCLEOTIDE SEQUENCE [LARGE SCALE GENOMIC DNA]</scope>
    <source>
        <strain evidence="8 9">EAF2021</strain>
    </source>
</reference>
<keyword evidence="4" id="KW-0479">Metal-binding</keyword>
<dbReference type="EC" id="3.5.4.4" evidence="3"/>
<proteinExistence type="inferred from homology"/>
<keyword evidence="6" id="KW-0862">Zinc</keyword>
<dbReference type="Proteomes" id="UP001470230">
    <property type="component" value="Unassembled WGS sequence"/>
</dbReference>
<dbReference type="PANTHER" id="PTHR11409:SF43">
    <property type="entry name" value="ADENOSINE DEAMINASE"/>
    <property type="match status" value="1"/>
</dbReference>
<evidence type="ECO:0000256" key="1">
    <source>
        <dbReference type="ARBA" id="ARBA00001947"/>
    </source>
</evidence>
<feature type="domain" description="Adenosine deaminase" evidence="7">
    <location>
        <begin position="455"/>
        <end position="719"/>
    </location>
</feature>
<comment type="caution">
    <text evidence="8">The sequence shown here is derived from an EMBL/GenBank/DDBJ whole genome shotgun (WGS) entry which is preliminary data.</text>
</comment>
<comment type="similarity">
    <text evidence="2">Belongs to the metallo-dependent hydrolases superfamily. Adenosine and AMP deaminases family.</text>
</comment>
<evidence type="ECO:0000256" key="4">
    <source>
        <dbReference type="ARBA" id="ARBA00022723"/>
    </source>
</evidence>
<evidence type="ECO:0000313" key="9">
    <source>
        <dbReference type="Proteomes" id="UP001470230"/>
    </source>
</evidence>
<dbReference type="NCBIfam" id="TIGR01430">
    <property type="entry name" value="aden_deam"/>
    <property type="match status" value="1"/>
</dbReference>
<evidence type="ECO:0000256" key="5">
    <source>
        <dbReference type="ARBA" id="ARBA00022801"/>
    </source>
</evidence>
<dbReference type="InterPro" id="IPR032466">
    <property type="entry name" value="Metal_Hydrolase"/>
</dbReference>
<evidence type="ECO:0000256" key="2">
    <source>
        <dbReference type="ARBA" id="ARBA00006676"/>
    </source>
</evidence>
<dbReference type="EMBL" id="JAPFFF010000005">
    <property type="protein sequence ID" value="KAK8890628.1"/>
    <property type="molecule type" value="Genomic_DNA"/>
</dbReference>
<dbReference type="InterPro" id="IPR001365">
    <property type="entry name" value="A_deaminase_dom"/>
</dbReference>
<comment type="cofactor">
    <cofactor evidence="1">
        <name>Zn(2+)</name>
        <dbReference type="ChEBI" id="CHEBI:29105"/>
    </cofactor>
</comment>
<accession>A0ABR2KIJ5</accession>
<organism evidence="8 9">
    <name type="scientific">Tritrichomonas musculus</name>
    <dbReference type="NCBI Taxonomy" id="1915356"/>
    <lineage>
        <taxon>Eukaryota</taxon>
        <taxon>Metamonada</taxon>
        <taxon>Parabasalia</taxon>
        <taxon>Tritrichomonadida</taxon>
        <taxon>Tritrichomonadidae</taxon>
        <taxon>Tritrichomonas</taxon>
    </lineage>
</organism>
<evidence type="ECO:0000256" key="6">
    <source>
        <dbReference type="ARBA" id="ARBA00022833"/>
    </source>
</evidence>
<dbReference type="InterPro" id="IPR006330">
    <property type="entry name" value="Ado/ade_deaminase"/>
</dbReference>
<dbReference type="Gene3D" id="3.20.20.140">
    <property type="entry name" value="Metal-dependent hydrolases"/>
    <property type="match status" value="2"/>
</dbReference>
<protein>
    <recommendedName>
        <fullName evidence="3">adenosine deaminase</fullName>
        <ecNumber evidence="3">3.5.4.4</ecNumber>
    </recommendedName>
</protein>
<dbReference type="CDD" id="cd01320">
    <property type="entry name" value="ADA"/>
    <property type="match status" value="1"/>
</dbReference>